<protein>
    <submittedName>
        <fullName evidence="2">Uncharacterized protein</fullName>
    </submittedName>
</protein>
<sequence>MELASTYAPGGGAGVLAPGKARVRAPTGGPSSAPPGPAASPAPSPSPVGARSRHVPAVGTLTLPRCWLSRKYVVFIIKSGGCLDEVIINLSYVRFSEVVRYSSY</sequence>
<proteinExistence type="predicted"/>
<keyword evidence="3" id="KW-1185">Reference proteome</keyword>
<evidence type="ECO:0000313" key="3">
    <source>
        <dbReference type="Proteomes" id="UP000823388"/>
    </source>
</evidence>
<organism evidence="2 3">
    <name type="scientific">Panicum virgatum</name>
    <name type="common">Blackwell switchgrass</name>
    <dbReference type="NCBI Taxonomy" id="38727"/>
    <lineage>
        <taxon>Eukaryota</taxon>
        <taxon>Viridiplantae</taxon>
        <taxon>Streptophyta</taxon>
        <taxon>Embryophyta</taxon>
        <taxon>Tracheophyta</taxon>
        <taxon>Spermatophyta</taxon>
        <taxon>Magnoliopsida</taxon>
        <taxon>Liliopsida</taxon>
        <taxon>Poales</taxon>
        <taxon>Poaceae</taxon>
        <taxon>PACMAD clade</taxon>
        <taxon>Panicoideae</taxon>
        <taxon>Panicodae</taxon>
        <taxon>Paniceae</taxon>
        <taxon>Panicinae</taxon>
        <taxon>Panicum</taxon>
        <taxon>Panicum sect. Hiantes</taxon>
    </lineage>
</organism>
<dbReference type="AlphaFoldDB" id="A0A8T0PM79"/>
<name>A0A8T0PM79_PANVG</name>
<gene>
    <name evidence="2" type="ORF">PVAP13_8KG155704</name>
</gene>
<feature type="compositionally biased region" description="Low complexity" evidence="1">
    <location>
        <begin position="15"/>
        <end position="31"/>
    </location>
</feature>
<dbReference type="Proteomes" id="UP000823388">
    <property type="component" value="Chromosome 8K"/>
</dbReference>
<reference evidence="2" key="1">
    <citation type="submission" date="2020-05" db="EMBL/GenBank/DDBJ databases">
        <title>WGS assembly of Panicum virgatum.</title>
        <authorList>
            <person name="Lovell J.T."/>
            <person name="Jenkins J."/>
            <person name="Shu S."/>
            <person name="Juenger T.E."/>
            <person name="Schmutz J."/>
        </authorList>
    </citation>
    <scope>NUCLEOTIDE SEQUENCE</scope>
    <source>
        <strain evidence="2">AP13</strain>
    </source>
</reference>
<feature type="compositionally biased region" description="Pro residues" evidence="1">
    <location>
        <begin position="32"/>
        <end position="46"/>
    </location>
</feature>
<dbReference type="EMBL" id="CM029051">
    <property type="protein sequence ID" value="KAG2561699.1"/>
    <property type="molecule type" value="Genomic_DNA"/>
</dbReference>
<evidence type="ECO:0000256" key="1">
    <source>
        <dbReference type="SAM" id="MobiDB-lite"/>
    </source>
</evidence>
<accession>A0A8T0PM79</accession>
<feature type="region of interest" description="Disordered" evidence="1">
    <location>
        <begin position="1"/>
        <end position="52"/>
    </location>
</feature>
<evidence type="ECO:0000313" key="2">
    <source>
        <dbReference type="EMBL" id="KAG2561699.1"/>
    </source>
</evidence>
<comment type="caution">
    <text evidence="2">The sequence shown here is derived from an EMBL/GenBank/DDBJ whole genome shotgun (WGS) entry which is preliminary data.</text>
</comment>